<keyword evidence="2" id="KW-1015">Disulfide bond</keyword>
<keyword evidence="3" id="KW-0472">Membrane</keyword>
<protein>
    <recommendedName>
        <fullName evidence="5">Folate receptor-like domain-containing protein</fullName>
    </recommendedName>
</protein>
<evidence type="ECO:0000256" key="4">
    <source>
        <dbReference type="SAM" id="SignalP"/>
    </source>
</evidence>
<evidence type="ECO:0000313" key="6">
    <source>
        <dbReference type="EMBL" id="PKA54381.1"/>
    </source>
</evidence>
<dbReference type="InterPro" id="IPR053305">
    <property type="entry name" value="Folate-binding_rcpt-like"/>
</dbReference>
<dbReference type="AlphaFoldDB" id="A0A2I0AFQ7"/>
<keyword evidence="1 4" id="KW-0732">Signal</keyword>
<dbReference type="EMBL" id="KZ451982">
    <property type="protein sequence ID" value="PKA54381.1"/>
    <property type="molecule type" value="Genomic_DNA"/>
</dbReference>
<feature type="domain" description="Folate receptor-like" evidence="5">
    <location>
        <begin position="55"/>
        <end position="174"/>
    </location>
</feature>
<proteinExistence type="predicted"/>
<dbReference type="PANTHER" id="PTHR37390">
    <property type="entry name" value="OS02G0592500 PROTEIN"/>
    <property type="match status" value="1"/>
</dbReference>
<name>A0A2I0AFQ7_9ASPA</name>
<feature type="chain" id="PRO_5014180617" description="Folate receptor-like domain-containing protein" evidence="4">
    <location>
        <begin position="28"/>
        <end position="291"/>
    </location>
</feature>
<keyword evidence="7" id="KW-1185">Reference proteome</keyword>
<evidence type="ECO:0000256" key="3">
    <source>
        <dbReference type="SAM" id="Phobius"/>
    </source>
</evidence>
<accession>A0A2I0AFQ7</accession>
<evidence type="ECO:0000256" key="1">
    <source>
        <dbReference type="ARBA" id="ARBA00022729"/>
    </source>
</evidence>
<keyword evidence="3" id="KW-1133">Transmembrane helix</keyword>
<feature type="transmembrane region" description="Helical" evidence="3">
    <location>
        <begin position="241"/>
        <end position="257"/>
    </location>
</feature>
<keyword evidence="3" id="KW-0812">Transmembrane</keyword>
<dbReference type="PANTHER" id="PTHR37390:SF1">
    <property type="entry name" value="FOLATE-BINDING PROTEIN 1"/>
    <property type="match status" value="1"/>
</dbReference>
<dbReference type="Proteomes" id="UP000236161">
    <property type="component" value="Unassembled WGS sequence"/>
</dbReference>
<dbReference type="Pfam" id="PF03024">
    <property type="entry name" value="Folate_rec"/>
    <property type="match status" value="1"/>
</dbReference>
<dbReference type="InterPro" id="IPR018143">
    <property type="entry name" value="Folate_rcpt-like"/>
</dbReference>
<sequence length="291" mass="31776">MCRSRMAGEIWGCLLFFVVVLIPTSAGQSSGLCISPGGRFPSFSFEGKPPKKVAKGSRDLALCRVFRESTCCDVSQTYPALLSIRRLASSGEGSEDCLHLWELLECSICDPRVGIQPGLPVICATFCNMILQACSNAYFSIDLKNQVLSPCGLSDIVCGRASEWASNGTELCRLAGFSVQEDLVGNQGADDPFCFGGKPSLESIAASWKGSKSGFSARSQSSQVCDDFVQWFKKMPVGQKVGWLFGGMVLAAGLLFVRKRKRYSRRQKQATALRTARRIEGRLHQSSTIRR</sequence>
<dbReference type="STRING" id="1088818.A0A2I0AFQ7"/>
<dbReference type="OrthoDB" id="498177at2759"/>
<feature type="signal peptide" evidence="4">
    <location>
        <begin position="1"/>
        <end position="27"/>
    </location>
</feature>
<gene>
    <name evidence="6" type="ORF">AXF42_Ash000214</name>
</gene>
<reference evidence="6 7" key="1">
    <citation type="journal article" date="2017" name="Nature">
        <title>The Apostasia genome and the evolution of orchids.</title>
        <authorList>
            <person name="Zhang G.Q."/>
            <person name="Liu K.W."/>
            <person name="Li Z."/>
            <person name="Lohaus R."/>
            <person name="Hsiao Y.Y."/>
            <person name="Niu S.C."/>
            <person name="Wang J.Y."/>
            <person name="Lin Y.C."/>
            <person name="Xu Q."/>
            <person name="Chen L.J."/>
            <person name="Yoshida K."/>
            <person name="Fujiwara S."/>
            <person name="Wang Z.W."/>
            <person name="Zhang Y.Q."/>
            <person name="Mitsuda N."/>
            <person name="Wang M."/>
            <person name="Liu G.H."/>
            <person name="Pecoraro L."/>
            <person name="Huang H.X."/>
            <person name="Xiao X.J."/>
            <person name="Lin M."/>
            <person name="Wu X.Y."/>
            <person name="Wu W.L."/>
            <person name="Chen Y.Y."/>
            <person name="Chang S.B."/>
            <person name="Sakamoto S."/>
            <person name="Ohme-Takagi M."/>
            <person name="Yagi M."/>
            <person name="Zeng S.J."/>
            <person name="Shen C.Y."/>
            <person name="Yeh C.M."/>
            <person name="Luo Y.B."/>
            <person name="Tsai W.C."/>
            <person name="Van de Peer Y."/>
            <person name="Liu Z.J."/>
        </authorList>
    </citation>
    <scope>NUCLEOTIDE SEQUENCE [LARGE SCALE GENOMIC DNA]</scope>
    <source>
        <strain evidence="7">cv. Shenzhen</strain>
        <tissue evidence="6">Stem</tissue>
    </source>
</reference>
<evidence type="ECO:0000259" key="5">
    <source>
        <dbReference type="Pfam" id="PF03024"/>
    </source>
</evidence>
<evidence type="ECO:0000313" key="7">
    <source>
        <dbReference type="Proteomes" id="UP000236161"/>
    </source>
</evidence>
<evidence type="ECO:0000256" key="2">
    <source>
        <dbReference type="ARBA" id="ARBA00023157"/>
    </source>
</evidence>
<organism evidence="6 7">
    <name type="scientific">Apostasia shenzhenica</name>
    <dbReference type="NCBI Taxonomy" id="1088818"/>
    <lineage>
        <taxon>Eukaryota</taxon>
        <taxon>Viridiplantae</taxon>
        <taxon>Streptophyta</taxon>
        <taxon>Embryophyta</taxon>
        <taxon>Tracheophyta</taxon>
        <taxon>Spermatophyta</taxon>
        <taxon>Magnoliopsida</taxon>
        <taxon>Liliopsida</taxon>
        <taxon>Asparagales</taxon>
        <taxon>Orchidaceae</taxon>
        <taxon>Apostasioideae</taxon>
        <taxon>Apostasia</taxon>
    </lineage>
</organism>